<protein>
    <recommendedName>
        <fullName evidence="3">GH16 domain-containing protein</fullName>
    </recommendedName>
</protein>
<evidence type="ECO:0008006" key="3">
    <source>
        <dbReference type="Google" id="ProtNLM"/>
    </source>
</evidence>
<dbReference type="Gene3D" id="2.60.120.200">
    <property type="match status" value="1"/>
</dbReference>
<evidence type="ECO:0000313" key="2">
    <source>
        <dbReference type="Proteomes" id="UP001447516"/>
    </source>
</evidence>
<reference evidence="1 2" key="1">
    <citation type="submission" date="2024-05" db="EMBL/GenBank/DDBJ databases">
        <title>Microbispora sp.ZYX-F-249.</title>
        <authorList>
            <person name="Xie H."/>
        </authorList>
    </citation>
    <scope>NUCLEOTIDE SEQUENCE [LARGE SCALE GENOMIC DNA]</scope>
    <source>
        <strain evidence="1 2">ZYX-F-249</strain>
    </source>
</reference>
<comment type="caution">
    <text evidence="1">The sequence shown here is derived from an EMBL/GenBank/DDBJ whole genome shotgun (WGS) entry which is preliminary data.</text>
</comment>
<accession>A0ABV0AH05</accession>
<gene>
    <name evidence="1" type="ORF">AAH991_05880</name>
</gene>
<dbReference type="Proteomes" id="UP001447516">
    <property type="component" value="Unassembled WGS sequence"/>
</dbReference>
<dbReference type="EMBL" id="JBDJAW010000003">
    <property type="protein sequence ID" value="MEN3534623.1"/>
    <property type="molecule type" value="Genomic_DNA"/>
</dbReference>
<keyword evidence="2" id="KW-1185">Reference proteome</keyword>
<proteinExistence type="predicted"/>
<evidence type="ECO:0000313" key="1">
    <source>
        <dbReference type="EMBL" id="MEN3534623.1"/>
    </source>
</evidence>
<dbReference type="RefSeq" id="WP_346224703.1">
    <property type="nucleotide sequence ID" value="NZ_JBDJAW010000003.1"/>
</dbReference>
<name>A0ABV0AH05_9ACTN</name>
<organism evidence="1 2">
    <name type="scientific">Microbispora maris</name>
    <dbReference type="NCBI Taxonomy" id="3144104"/>
    <lineage>
        <taxon>Bacteria</taxon>
        <taxon>Bacillati</taxon>
        <taxon>Actinomycetota</taxon>
        <taxon>Actinomycetes</taxon>
        <taxon>Streptosporangiales</taxon>
        <taxon>Streptosporangiaceae</taxon>
        <taxon>Microbispora</taxon>
    </lineage>
</organism>
<sequence>MLQVSGGTVRYFIDGTLFAEHGGDYYPETPQSVNFNLWFISGGLLGSATPRVYTQQVDWFYFSKNEAVAPAEITSRVNAFRSAGTTWKDTVPMP</sequence>